<evidence type="ECO:0000256" key="7">
    <source>
        <dbReference type="ARBA" id="ARBA00023027"/>
    </source>
</evidence>
<dbReference type="PROSITE" id="PS51296">
    <property type="entry name" value="RIESKE"/>
    <property type="match status" value="1"/>
</dbReference>
<organism evidence="9 10">
    <name type="scientific">Naumannella halotolerans</name>
    <dbReference type="NCBI Taxonomy" id="993414"/>
    <lineage>
        <taxon>Bacteria</taxon>
        <taxon>Bacillati</taxon>
        <taxon>Actinomycetota</taxon>
        <taxon>Actinomycetes</taxon>
        <taxon>Propionibacteriales</taxon>
        <taxon>Propionibacteriaceae</taxon>
        <taxon>Naumannella</taxon>
    </lineage>
</organism>
<evidence type="ECO:0000259" key="8">
    <source>
        <dbReference type="PROSITE" id="PS51296"/>
    </source>
</evidence>
<dbReference type="InterPro" id="IPR015879">
    <property type="entry name" value="Ring_hydroxy_dOase_asu_C_dom"/>
</dbReference>
<comment type="caution">
    <text evidence="9">The sequence shown here is derived from an EMBL/GenBank/DDBJ whole genome shotgun (WGS) entry which is preliminary data.</text>
</comment>
<reference evidence="9 10" key="1">
    <citation type="submission" date="2019-03" db="EMBL/GenBank/DDBJ databases">
        <title>Genomic Encyclopedia of Archaeal and Bacterial Type Strains, Phase II (KMG-II): from individual species to whole genera.</title>
        <authorList>
            <person name="Goeker M."/>
        </authorList>
    </citation>
    <scope>NUCLEOTIDE SEQUENCE [LARGE SCALE GENOMIC DNA]</scope>
    <source>
        <strain evidence="9 10">DSM 24323</strain>
    </source>
</reference>
<keyword evidence="7" id="KW-0520">NAD</keyword>
<keyword evidence="4" id="KW-0560">Oxidoreductase</keyword>
<evidence type="ECO:0000256" key="5">
    <source>
        <dbReference type="ARBA" id="ARBA00023004"/>
    </source>
</evidence>
<dbReference type="AlphaFoldDB" id="A0A4R7J3M2"/>
<keyword evidence="6" id="KW-0411">Iron-sulfur</keyword>
<sequence length="382" mass="43106">MIIEQLTEPLPGSLMPTLSGSYYHDPAVFALEQERIFEKSWMCVVHAADLAKPGDFKLVQVGREQLIITRNRRGEARAYFNVCRHRGMQVCTTESGNARRFQCGYHAWTYDLDGKLIAAPNLTKMPDVDKDTYGLQTVAVREWLGYIWVCTAEEPPSFEETVLGDVVDRVGEVENLDHYGVENLKLGRRIAYDVQANWKLIIENFMECYHCATIHPELTNVIPQFADGWAAQTKVNSGGVFGEDVEGFTVDGSAGVTKLPQIAPDQDRTYFAITIRPNVFINMVPDHVIVHRMFPTGPKRTYVECDWLFLPDVVDQGMDIDKSVQLFDLVNQQDFDACEKTQPGMESRLYAEGGSLVPAEHHISEFHDWLIKTISPNAQATA</sequence>
<dbReference type="PANTHER" id="PTHR43756:SF5">
    <property type="entry name" value="CHOLINE MONOOXYGENASE, CHLOROPLASTIC"/>
    <property type="match status" value="1"/>
</dbReference>
<dbReference type="Pfam" id="PF00355">
    <property type="entry name" value="Rieske"/>
    <property type="match status" value="1"/>
</dbReference>
<evidence type="ECO:0000256" key="1">
    <source>
        <dbReference type="ARBA" id="ARBA00001962"/>
    </source>
</evidence>
<dbReference type="GO" id="GO:0051537">
    <property type="term" value="F:2 iron, 2 sulfur cluster binding"/>
    <property type="evidence" value="ECO:0007669"/>
    <property type="project" value="UniProtKB-KW"/>
</dbReference>
<feature type="domain" description="Rieske" evidence="8">
    <location>
        <begin position="43"/>
        <end position="149"/>
    </location>
</feature>
<proteinExistence type="predicted"/>
<dbReference type="CDD" id="cd03469">
    <property type="entry name" value="Rieske_RO_Alpha_N"/>
    <property type="match status" value="1"/>
</dbReference>
<dbReference type="InterPro" id="IPR017941">
    <property type="entry name" value="Rieske_2Fe-2S"/>
</dbReference>
<dbReference type="GO" id="GO:0016705">
    <property type="term" value="F:oxidoreductase activity, acting on paired donors, with incorporation or reduction of molecular oxygen"/>
    <property type="evidence" value="ECO:0007669"/>
    <property type="project" value="UniProtKB-ARBA"/>
</dbReference>
<dbReference type="PRINTS" id="PR00090">
    <property type="entry name" value="RNGDIOXGNASE"/>
</dbReference>
<evidence type="ECO:0000313" key="10">
    <source>
        <dbReference type="Proteomes" id="UP000295371"/>
    </source>
</evidence>
<keyword evidence="10" id="KW-1185">Reference proteome</keyword>
<dbReference type="PROSITE" id="PS00570">
    <property type="entry name" value="RING_HYDROXYL_ALPHA"/>
    <property type="match status" value="1"/>
</dbReference>
<dbReference type="PANTHER" id="PTHR43756">
    <property type="entry name" value="CHOLINE MONOOXYGENASE, CHLOROPLASTIC"/>
    <property type="match status" value="1"/>
</dbReference>
<gene>
    <name evidence="9" type="ORF">CLV29_2347</name>
</gene>
<evidence type="ECO:0000256" key="6">
    <source>
        <dbReference type="ARBA" id="ARBA00023014"/>
    </source>
</evidence>
<dbReference type="EMBL" id="SOAW01000002">
    <property type="protein sequence ID" value="TDT30939.1"/>
    <property type="molecule type" value="Genomic_DNA"/>
</dbReference>
<dbReference type="InterPro" id="IPR036922">
    <property type="entry name" value="Rieske_2Fe-2S_sf"/>
</dbReference>
<dbReference type="RefSeq" id="WP_133755275.1">
    <property type="nucleotide sequence ID" value="NZ_CP171129.1"/>
</dbReference>
<dbReference type="InterPro" id="IPR001663">
    <property type="entry name" value="Rng_hydr_dOase-A"/>
</dbReference>
<evidence type="ECO:0000313" key="9">
    <source>
        <dbReference type="EMBL" id="TDT30939.1"/>
    </source>
</evidence>
<dbReference type="SUPFAM" id="SSF55961">
    <property type="entry name" value="Bet v1-like"/>
    <property type="match status" value="1"/>
</dbReference>
<dbReference type="SUPFAM" id="SSF50022">
    <property type="entry name" value="ISP domain"/>
    <property type="match status" value="1"/>
</dbReference>
<dbReference type="Gene3D" id="2.102.10.10">
    <property type="entry name" value="Rieske [2Fe-2S] iron-sulphur domain"/>
    <property type="match status" value="1"/>
</dbReference>
<dbReference type="GO" id="GO:0005506">
    <property type="term" value="F:iron ion binding"/>
    <property type="evidence" value="ECO:0007669"/>
    <property type="project" value="InterPro"/>
</dbReference>
<protein>
    <submittedName>
        <fullName evidence="9">Rieske 2Fe-2S family protein</fullName>
    </submittedName>
</protein>
<dbReference type="Gene3D" id="3.90.380.10">
    <property type="entry name" value="Naphthalene 1,2-dioxygenase Alpha Subunit, Chain A, domain 1"/>
    <property type="match status" value="2"/>
</dbReference>
<dbReference type="Pfam" id="PF00848">
    <property type="entry name" value="Ring_hydroxyl_A"/>
    <property type="match status" value="1"/>
</dbReference>
<keyword evidence="5" id="KW-0408">Iron</keyword>
<dbReference type="CDD" id="cd08884">
    <property type="entry name" value="RHO_alpha_C_GbcA-like"/>
    <property type="match status" value="1"/>
</dbReference>
<accession>A0A4R7J3M2</accession>
<dbReference type="InterPro" id="IPR015881">
    <property type="entry name" value="ARHD_Rieske_2Fe_2S"/>
</dbReference>
<dbReference type="OrthoDB" id="5243643at2"/>
<keyword evidence="3" id="KW-0479">Metal-binding</keyword>
<comment type="cofactor">
    <cofactor evidence="1">
        <name>Fe cation</name>
        <dbReference type="ChEBI" id="CHEBI:24875"/>
    </cofactor>
</comment>
<evidence type="ECO:0000256" key="4">
    <source>
        <dbReference type="ARBA" id="ARBA00023002"/>
    </source>
</evidence>
<dbReference type="GO" id="GO:0004497">
    <property type="term" value="F:monooxygenase activity"/>
    <property type="evidence" value="ECO:0007669"/>
    <property type="project" value="UniProtKB-ARBA"/>
</dbReference>
<dbReference type="Proteomes" id="UP000295371">
    <property type="component" value="Unassembled WGS sequence"/>
</dbReference>
<name>A0A4R7J3M2_9ACTN</name>
<evidence type="ECO:0000256" key="2">
    <source>
        <dbReference type="ARBA" id="ARBA00022714"/>
    </source>
</evidence>
<evidence type="ECO:0000256" key="3">
    <source>
        <dbReference type="ARBA" id="ARBA00022723"/>
    </source>
</evidence>
<keyword evidence="2" id="KW-0001">2Fe-2S</keyword>